<gene>
    <name evidence="7" type="primary">lptC</name>
    <name evidence="7" type="ORF">GF339_18800</name>
</gene>
<dbReference type="PANTHER" id="PTHR37481">
    <property type="entry name" value="LIPOPOLYSACCHARIDE EXPORT SYSTEM PROTEIN LPTC"/>
    <property type="match status" value="1"/>
</dbReference>
<dbReference type="InterPro" id="IPR026265">
    <property type="entry name" value="LptC"/>
</dbReference>
<keyword evidence="5 6" id="KW-0472">Membrane</keyword>
<dbReference type="Proteomes" id="UP000649604">
    <property type="component" value="Unassembled WGS sequence"/>
</dbReference>
<dbReference type="InterPro" id="IPR052363">
    <property type="entry name" value="LPS_export_LptC"/>
</dbReference>
<dbReference type="GO" id="GO:0015221">
    <property type="term" value="F:lipopolysaccharide transmembrane transporter activity"/>
    <property type="evidence" value="ECO:0007669"/>
    <property type="project" value="InterPro"/>
</dbReference>
<evidence type="ECO:0000256" key="4">
    <source>
        <dbReference type="ARBA" id="ARBA00022989"/>
    </source>
</evidence>
<dbReference type="EMBL" id="WJJP01000611">
    <property type="protein sequence ID" value="MBD3326640.1"/>
    <property type="molecule type" value="Genomic_DNA"/>
</dbReference>
<sequence>MVDVEKIKRGLLVTIACMAAMMAYYIWSYNQQKTPVKPTVTTIKSGADVVVSNVELVEFSENRELWRLQATVAEVYNATKETRLEDVDVDFFDQTGQVSMHLTSDYAVKDDKTGNIIATGNVEATTFKDEATLKTSELVYDAGTNRITSDKPVIIERGNMITTGEGLESDTSLSWAKILRNVTTTLRVGEE</sequence>
<evidence type="ECO:0000256" key="5">
    <source>
        <dbReference type="ARBA" id="ARBA00023136"/>
    </source>
</evidence>
<dbReference type="PANTHER" id="PTHR37481:SF1">
    <property type="entry name" value="LIPOPOLYSACCHARIDE EXPORT SYSTEM PROTEIN LPTC"/>
    <property type="match status" value="1"/>
</dbReference>
<evidence type="ECO:0000256" key="2">
    <source>
        <dbReference type="ARBA" id="ARBA00022519"/>
    </source>
</evidence>
<evidence type="ECO:0000313" key="8">
    <source>
        <dbReference type="Proteomes" id="UP000649604"/>
    </source>
</evidence>
<organism evidence="7 8">
    <name type="scientific">candidate division KSB3 bacterium</name>
    <dbReference type="NCBI Taxonomy" id="2044937"/>
    <lineage>
        <taxon>Bacteria</taxon>
        <taxon>candidate division KSB3</taxon>
    </lineage>
</organism>
<keyword evidence="3 6" id="KW-0812">Transmembrane</keyword>
<protein>
    <submittedName>
        <fullName evidence="7">LPS export ABC transporter periplasmic protein LptC</fullName>
    </submittedName>
</protein>
<name>A0A9D5Q796_9BACT</name>
<comment type="caution">
    <text evidence="7">The sequence shown here is derived from an EMBL/GenBank/DDBJ whole genome shotgun (WGS) entry which is preliminary data.</text>
</comment>
<dbReference type="Pfam" id="PF06835">
    <property type="entry name" value="LptC"/>
    <property type="match status" value="1"/>
</dbReference>
<dbReference type="AlphaFoldDB" id="A0A9D5Q796"/>
<keyword evidence="2" id="KW-0997">Cell inner membrane</keyword>
<dbReference type="Gene3D" id="2.60.450.10">
    <property type="entry name" value="Lipopolysaccharide (LPS) transport protein A like domain"/>
    <property type="match status" value="1"/>
</dbReference>
<proteinExistence type="predicted"/>
<keyword evidence="4 6" id="KW-1133">Transmembrane helix</keyword>
<accession>A0A9D5Q796</accession>
<evidence type="ECO:0000256" key="6">
    <source>
        <dbReference type="SAM" id="Phobius"/>
    </source>
</evidence>
<feature type="transmembrane region" description="Helical" evidence="6">
    <location>
        <begin position="7"/>
        <end position="27"/>
    </location>
</feature>
<dbReference type="GO" id="GO:0017089">
    <property type="term" value="F:glycolipid transfer activity"/>
    <property type="evidence" value="ECO:0007669"/>
    <property type="project" value="TreeGrafter"/>
</dbReference>
<evidence type="ECO:0000313" key="7">
    <source>
        <dbReference type="EMBL" id="MBD3326640.1"/>
    </source>
</evidence>
<keyword evidence="1" id="KW-1003">Cell membrane</keyword>
<dbReference type="InterPro" id="IPR010664">
    <property type="entry name" value="LipoPS_assembly_LptC-rel"/>
</dbReference>
<reference evidence="7" key="1">
    <citation type="submission" date="2019-11" db="EMBL/GenBank/DDBJ databases">
        <title>Microbial mats filling the niche in hypersaline microbial mats.</title>
        <authorList>
            <person name="Wong H.L."/>
            <person name="Macleod F.I."/>
            <person name="White R.A. III"/>
            <person name="Burns B.P."/>
        </authorList>
    </citation>
    <scope>NUCLEOTIDE SEQUENCE</scope>
    <source>
        <strain evidence="7">Rbin_158</strain>
    </source>
</reference>
<dbReference type="NCBIfam" id="TIGR04409">
    <property type="entry name" value="LptC_YrbK"/>
    <property type="match status" value="1"/>
</dbReference>
<dbReference type="GO" id="GO:0030288">
    <property type="term" value="C:outer membrane-bounded periplasmic space"/>
    <property type="evidence" value="ECO:0007669"/>
    <property type="project" value="TreeGrafter"/>
</dbReference>
<dbReference type="GO" id="GO:0005886">
    <property type="term" value="C:plasma membrane"/>
    <property type="evidence" value="ECO:0007669"/>
    <property type="project" value="InterPro"/>
</dbReference>
<evidence type="ECO:0000256" key="3">
    <source>
        <dbReference type="ARBA" id="ARBA00022692"/>
    </source>
</evidence>
<evidence type="ECO:0000256" key="1">
    <source>
        <dbReference type="ARBA" id="ARBA00022475"/>
    </source>
</evidence>